<comment type="similarity">
    <text evidence="1">Belongs to the AB hydrolase superfamily. Bacterial non-heme haloperoxidase / perhydrolase family.</text>
</comment>
<dbReference type="PANTHER" id="PTHR43433:SF4">
    <property type="entry name" value="NON-HEME CHLOROPEROXIDASE-RELATED"/>
    <property type="match status" value="1"/>
</dbReference>
<proteinExistence type="inferred from homology"/>
<dbReference type="PRINTS" id="PR00111">
    <property type="entry name" value="ABHYDROLASE"/>
</dbReference>
<dbReference type="FunFam" id="3.40.50.1820:FF:000205">
    <property type="entry name" value="Non-haem bromoperoxidase BPO-A2"/>
    <property type="match status" value="1"/>
</dbReference>
<dbReference type="Gene3D" id="3.40.50.1820">
    <property type="entry name" value="alpha/beta hydrolase"/>
    <property type="match status" value="1"/>
</dbReference>
<protein>
    <submittedName>
        <fullName evidence="3">Alpha/beta hydrolase</fullName>
    </submittedName>
</protein>
<dbReference type="Pfam" id="PF00561">
    <property type="entry name" value="Abhydrolase_1"/>
    <property type="match status" value="1"/>
</dbReference>
<dbReference type="AlphaFoldDB" id="A0A1W9KQH4"/>
<dbReference type="InterPro" id="IPR000073">
    <property type="entry name" value="AB_hydrolase_1"/>
</dbReference>
<dbReference type="InterPro" id="IPR050471">
    <property type="entry name" value="AB_hydrolase"/>
</dbReference>
<accession>A0A1W9KQH4</accession>
<feature type="domain" description="AB hydrolase-1" evidence="2">
    <location>
        <begin position="31"/>
        <end position="268"/>
    </location>
</feature>
<dbReference type="InterPro" id="IPR000639">
    <property type="entry name" value="Epox_hydrolase-like"/>
</dbReference>
<gene>
    <name evidence="3" type="ORF">BWK72_17615</name>
</gene>
<dbReference type="SUPFAM" id="SSF53474">
    <property type="entry name" value="alpha/beta-Hydrolases"/>
    <property type="match status" value="1"/>
</dbReference>
<name>A0A1W9KQH4_9BURK</name>
<keyword evidence="3" id="KW-0378">Hydrolase</keyword>
<sequence length="284" mass="30655">MVNAADAASVDTAAAEHVKLHIEDKGGSGRPVVLIYGWPLTAEAWKPQVAALQDAGYRVVTYDRRGFGRSDQPESGYSYDVLADDLQRVLDQNALYDVTLVGFSMGGGEVARYVARHGESRLRSVVFAAAVAPYLLQTSDNPDGPLTQEKAHQMRMALEQDRDVFFNQFTTDFYSAKGEFLATESQRSDAIALCQQSAQPAALACMDAFGTTDFREDLKKVSVPTLVIHGTADAIVPIAGSGLRTHSAVLHSQLVKIDGAPHGLNVTHTQAFNDALLAFLSQAK</sequence>
<evidence type="ECO:0000256" key="1">
    <source>
        <dbReference type="ARBA" id="ARBA00038128"/>
    </source>
</evidence>
<dbReference type="EMBL" id="MTEI01000017">
    <property type="protein sequence ID" value="OQW86438.1"/>
    <property type="molecule type" value="Genomic_DNA"/>
</dbReference>
<dbReference type="GO" id="GO:0016787">
    <property type="term" value="F:hydrolase activity"/>
    <property type="evidence" value="ECO:0007669"/>
    <property type="project" value="UniProtKB-KW"/>
</dbReference>
<dbReference type="PANTHER" id="PTHR43433">
    <property type="entry name" value="HYDROLASE, ALPHA/BETA FOLD FAMILY PROTEIN"/>
    <property type="match status" value="1"/>
</dbReference>
<evidence type="ECO:0000313" key="4">
    <source>
        <dbReference type="Proteomes" id="UP000192505"/>
    </source>
</evidence>
<dbReference type="PRINTS" id="PR00412">
    <property type="entry name" value="EPOXHYDRLASE"/>
</dbReference>
<dbReference type="InterPro" id="IPR029058">
    <property type="entry name" value="AB_hydrolase_fold"/>
</dbReference>
<reference evidence="3 4" key="1">
    <citation type="submission" date="2017-01" db="EMBL/GenBank/DDBJ databases">
        <title>Novel large sulfur bacteria in the metagenomes of groundwater-fed chemosynthetic microbial mats in the Lake Huron basin.</title>
        <authorList>
            <person name="Sharrar A.M."/>
            <person name="Flood B.E."/>
            <person name="Bailey J.V."/>
            <person name="Jones D.S."/>
            <person name="Biddanda B."/>
            <person name="Ruberg S.A."/>
            <person name="Marcus D.N."/>
            <person name="Dick G.J."/>
        </authorList>
    </citation>
    <scope>NUCLEOTIDE SEQUENCE [LARGE SCALE GENOMIC DNA]</scope>
    <source>
        <strain evidence="3">A7</strain>
    </source>
</reference>
<evidence type="ECO:0000313" key="3">
    <source>
        <dbReference type="EMBL" id="OQW86438.1"/>
    </source>
</evidence>
<organism evidence="3 4">
    <name type="scientific">Rhodoferax ferrireducens</name>
    <dbReference type="NCBI Taxonomy" id="192843"/>
    <lineage>
        <taxon>Bacteria</taxon>
        <taxon>Pseudomonadati</taxon>
        <taxon>Pseudomonadota</taxon>
        <taxon>Betaproteobacteria</taxon>
        <taxon>Burkholderiales</taxon>
        <taxon>Comamonadaceae</taxon>
        <taxon>Rhodoferax</taxon>
    </lineage>
</organism>
<dbReference type="Proteomes" id="UP000192505">
    <property type="component" value="Unassembled WGS sequence"/>
</dbReference>
<evidence type="ECO:0000259" key="2">
    <source>
        <dbReference type="Pfam" id="PF00561"/>
    </source>
</evidence>
<comment type="caution">
    <text evidence="3">The sequence shown here is derived from an EMBL/GenBank/DDBJ whole genome shotgun (WGS) entry which is preliminary data.</text>
</comment>